<dbReference type="Gene3D" id="3.30.70.1430">
    <property type="entry name" value="Multidrug efflux transporter AcrB pore domain"/>
    <property type="match status" value="2"/>
</dbReference>
<keyword evidence="3" id="KW-1185">Reference proteome</keyword>
<dbReference type="Gene3D" id="3.30.70.1440">
    <property type="entry name" value="Multidrug efflux transporter AcrB pore domain"/>
    <property type="match status" value="1"/>
</dbReference>
<dbReference type="InterPro" id="IPR027463">
    <property type="entry name" value="AcrB_DN_DC_subdom"/>
</dbReference>
<organism evidence="2 3">
    <name type="scientific">Paraburkholderia piptadeniae</name>
    <dbReference type="NCBI Taxonomy" id="1701573"/>
    <lineage>
        <taxon>Bacteria</taxon>
        <taxon>Pseudomonadati</taxon>
        <taxon>Pseudomonadota</taxon>
        <taxon>Betaproteobacteria</taxon>
        <taxon>Burkholderiales</taxon>
        <taxon>Burkholderiaceae</taxon>
        <taxon>Paraburkholderia</taxon>
    </lineage>
</organism>
<dbReference type="SUPFAM" id="SSF82866">
    <property type="entry name" value="Multidrug efflux transporter AcrB transmembrane domain"/>
    <property type="match status" value="2"/>
</dbReference>
<feature type="transmembrane region" description="Helical" evidence="1">
    <location>
        <begin position="335"/>
        <end position="351"/>
    </location>
</feature>
<feature type="transmembrane region" description="Helical" evidence="1">
    <location>
        <begin position="358"/>
        <end position="378"/>
    </location>
</feature>
<feature type="transmembrane region" description="Helical" evidence="1">
    <location>
        <begin position="384"/>
        <end position="405"/>
    </location>
</feature>
<dbReference type="Proteomes" id="UP000195569">
    <property type="component" value="Unassembled WGS sequence"/>
</dbReference>
<dbReference type="RefSeq" id="WP_087737748.1">
    <property type="nucleotide sequence ID" value="NZ_CYGY02000060.1"/>
</dbReference>
<proteinExistence type="predicted"/>
<feature type="transmembrane region" description="Helical" evidence="1">
    <location>
        <begin position="466"/>
        <end position="486"/>
    </location>
</feature>
<dbReference type="InterPro" id="IPR001036">
    <property type="entry name" value="Acrflvin-R"/>
</dbReference>
<evidence type="ECO:0000313" key="3">
    <source>
        <dbReference type="Proteomes" id="UP000195569"/>
    </source>
</evidence>
<dbReference type="GO" id="GO:0042910">
    <property type="term" value="F:xenobiotic transmembrane transporter activity"/>
    <property type="evidence" value="ECO:0007669"/>
    <property type="project" value="TreeGrafter"/>
</dbReference>
<feature type="transmembrane region" description="Helical" evidence="1">
    <location>
        <begin position="953"/>
        <end position="972"/>
    </location>
</feature>
<dbReference type="EMBL" id="CYGY02000060">
    <property type="protein sequence ID" value="SIT47862.1"/>
    <property type="molecule type" value="Genomic_DNA"/>
</dbReference>
<name>A0A1N7SKL0_9BURK</name>
<dbReference type="PANTHER" id="PTHR32063:SF24">
    <property type="entry name" value="CATION EFFLUX SYSTEM (ACRB_ACRD_ACRF FAMILY)"/>
    <property type="match status" value="1"/>
</dbReference>
<evidence type="ECO:0000256" key="1">
    <source>
        <dbReference type="SAM" id="Phobius"/>
    </source>
</evidence>
<dbReference type="SUPFAM" id="SSF82714">
    <property type="entry name" value="Multidrug efflux transporter AcrB TolC docking domain, DN and DC subdomains"/>
    <property type="match status" value="2"/>
</dbReference>
<keyword evidence="1" id="KW-0472">Membrane</keyword>
<keyword evidence="1" id="KW-1133">Transmembrane helix</keyword>
<accession>A0A1N7SKL0</accession>
<feature type="transmembrane region" description="Helical" evidence="1">
    <location>
        <begin position="984"/>
        <end position="1007"/>
    </location>
</feature>
<dbReference type="PANTHER" id="PTHR32063">
    <property type="match status" value="1"/>
</dbReference>
<feature type="transmembrane region" description="Helical" evidence="1">
    <location>
        <begin position="440"/>
        <end position="460"/>
    </location>
</feature>
<dbReference type="Gene3D" id="3.30.70.1320">
    <property type="entry name" value="Multidrug efflux transporter AcrB pore domain like"/>
    <property type="match status" value="1"/>
</dbReference>
<dbReference type="SUPFAM" id="SSF82693">
    <property type="entry name" value="Multidrug efflux transporter AcrB pore domain, PN1, PN2, PC1 and PC2 subdomains"/>
    <property type="match status" value="3"/>
</dbReference>
<dbReference type="OrthoDB" id="9798415at2"/>
<feature type="transmembrane region" description="Helical" evidence="1">
    <location>
        <begin position="880"/>
        <end position="900"/>
    </location>
</feature>
<protein>
    <submittedName>
        <fullName evidence="2">Acriflavin resistance protein</fullName>
    </submittedName>
</protein>
<dbReference type="Gene3D" id="3.30.2090.10">
    <property type="entry name" value="Multidrug efflux transporter AcrB TolC docking domain, DN and DC subdomains"/>
    <property type="match status" value="2"/>
</dbReference>
<reference evidence="2" key="1">
    <citation type="submission" date="2016-12" db="EMBL/GenBank/DDBJ databases">
        <authorList>
            <person name="Moulin L."/>
        </authorList>
    </citation>
    <scope>NUCLEOTIDE SEQUENCE [LARGE SCALE GENOMIC DNA]</scope>
    <source>
        <strain evidence="2">STM 7183</strain>
    </source>
</reference>
<feature type="transmembrane region" description="Helical" evidence="1">
    <location>
        <begin position="523"/>
        <end position="541"/>
    </location>
</feature>
<dbReference type="GO" id="GO:0005886">
    <property type="term" value="C:plasma membrane"/>
    <property type="evidence" value="ECO:0007669"/>
    <property type="project" value="TreeGrafter"/>
</dbReference>
<dbReference type="Gene3D" id="1.20.1640.10">
    <property type="entry name" value="Multidrug efflux transporter AcrB transmembrane domain"/>
    <property type="match status" value="2"/>
</dbReference>
<comment type="caution">
    <text evidence="2">The sequence shown here is derived from an EMBL/GenBank/DDBJ whole genome shotgun (WGS) entry which is preliminary data.</text>
</comment>
<evidence type="ECO:0000313" key="2">
    <source>
        <dbReference type="EMBL" id="SIT47862.1"/>
    </source>
</evidence>
<gene>
    <name evidence="2" type="ORF">BN2476_600056</name>
</gene>
<sequence length="1021" mass="109898">MNFSQWMQRHRRSLLFVVALLAIAGALTAFRMPISLFPNVAFPRAVVSLDAGDRPAEQMTTLVTMPVEEALRRVPNVRDVESKTSRGAAEISINFDWGTDMAQATLQAQSAISEILATLPQGTSMQVRRMDPTVFPVLAYSLTSQKQSQSALRDLAQFQLRPLLSSVEGVARVDVMGGAQDEFEVAIDPARLAAYKLSLADVSKAIGMSNVLMATGRIEDHYKLYLVIAKTTITHIDELKHVVVSSNGPTQIRLGDIATVQQGVVPQWMRVTADGKDAVLINIYQQPGANSVAMARAIHAKLADFQHKMPAGVHLANWYDQSELVVASASSVRDAIMIGVVLAAITLFVFLRNWKITAIAVALVPVVMAATILLLDVFGMGFNIMTLGGMAAAVGLVIDDAIVMIEHIVRRMREAGAQAFHGRVMSAALEFTRPLAGSSAATLIIFVPLAFLSGVTGAFFKALSVTMASALLISFIVTWLAVPILCDHWLKAKDAEEHEETRLASWMNRRYAYLIEHVTSKPLLVLTGLVPLIAVAAFAFTQVGSGFMPTMDEGGFVLDYHTAPGTSITETDRLMQQIETIVQSNPNVSTYSRRTGAGLGGDLNEPNRGDFFVRLKSGGREPIETVMEEIRSQIESQVPGVSVELAQLMEDLIGDLTAVPQPVQIKIYSDDQNTLDTTARKVAARIGKIPGVVDVNDGINPAGDALELRIRPDAAAAEGMDVQSVAQAISDMLEGSVATQFQSGPKTVGVRVRVANALSLTDTQLGQLLVRAPDGHLFPVGRVADMVKVTGQPEISRDNLKRMVAVTARIDGRDLGSTVADVQKALGEPQLLPSSVYYELGGLYQQQQIAFKGLVTVFGAAVALVFGLLLFLYERFRVALAVMAMPLLAAGAVFIGLWMTGIELNISAMMGMTMIIGIVTEVAIFYVSELQGLVRDEGLPFERALIEAGRNRLRPIAMTTIAAILALLPLAFALGQGSAMQQPLAVAIISGLIVQLPLVLLLLPVLLQLLMKKRGPASGTG</sequence>
<feature type="transmembrane region" description="Helical" evidence="1">
    <location>
        <begin position="853"/>
        <end position="873"/>
    </location>
</feature>
<feature type="transmembrane region" description="Helical" evidence="1">
    <location>
        <begin position="906"/>
        <end position="927"/>
    </location>
</feature>
<dbReference type="PRINTS" id="PR00702">
    <property type="entry name" value="ACRIFLAVINRP"/>
</dbReference>
<keyword evidence="1" id="KW-0812">Transmembrane</keyword>
<dbReference type="Pfam" id="PF00873">
    <property type="entry name" value="ACR_tran"/>
    <property type="match status" value="1"/>
</dbReference>
<dbReference type="AlphaFoldDB" id="A0A1N7SKL0"/>